<dbReference type="EMBL" id="SHKK01000001">
    <property type="protein sequence ID" value="RZT79063.1"/>
    <property type="molecule type" value="Genomic_DNA"/>
</dbReference>
<sequence>MVVPAVFGTVTWWSFFGVGYRVLSVVICLILTAQLAVAVSIGVRPSRDVPWTRVGLVILSMLVACGLARIRQEF</sequence>
<feature type="transmembrane region" description="Helical" evidence="1">
    <location>
        <begin position="51"/>
        <end position="70"/>
    </location>
</feature>
<dbReference type="Proteomes" id="UP000293781">
    <property type="component" value="Unassembled WGS sequence"/>
</dbReference>
<dbReference type="AlphaFoldDB" id="A0A4Q7UHV0"/>
<keyword evidence="1" id="KW-1133">Transmembrane helix</keyword>
<reference evidence="2 3" key="1">
    <citation type="submission" date="2019-02" db="EMBL/GenBank/DDBJ databases">
        <title>Sequencing the genomes of 1000 actinobacteria strains.</title>
        <authorList>
            <person name="Klenk H.-P."/>
        </authorList>
    </citation>
    <scope>NUCLEOTIDE SEQUENCE [LARGE SCALE GENOMIC DNA]</scope>
    <source>
        <strain evidence="2 3">DSM 45888</strain>
    </source>
</reference>
<organism evidence="2 3">
    <name type="scientific">Micromonospora violae</name>
    <dbReference type="NCBI Taxonomy" id="1278207"/>
    <lineage>
        <taxon>Bacteria</taxon>
        <taxon>Bacillati</taxon>
        <taxon>Actinomycetota</taxon>
        <taxon>Actinomycetes</taxon>
        <taxon>Micromonosporales</taxon>
        <taxon>Micromonosporaceae</taxon>
        <taxon>Micromonospora</taxon>
    </lineage>
</organism>
<evidence type="ECO:0000313" key="3">
    <source>
        <dbReference type="Proteomes" id="UP000293781"/>
    </source>
</evidence>
<name>A0A4Q7UHV0_9ACTN</name>
<proteinExistence type="predicted"/>
<gene>
    <name evidence="2" type="ORF">EV382_2259</name>
</gene>
<keyword evidence="1" id="KW-0472">Membrane</keyword>
<dbReference type="OrthoDB" id="3392557at2"/>
<evidence type="ECO:0000256" key="1">
    <source>
        <dbReference type="SAM" id="Phobius"/>
    </source>
</evidence>
<accession>A0A4Q7UHV0</accession>
<keyword evidence="3" id="KW-1185">Reference proteome</keyword>
<evidence type="ECO:0000313" key="2">
    <source>
        <dbReference type="EMBL" id="RZT79063.1"/>
    </source>
</evidence>
<keyword evidence="1" id="KW-0812">Transmembrane</keyword>
<feature type="transmembrane region" description="Helical" evidence="1">
    <location>
        <begin position="12"/>
        <end position="39"/>
    </location>
</feature>
<protein>
    <submittedName>
        <fullName evidence="2">Uncharacterized protein</fullName>
    </submittedName>
</protein>
<comment type="caution">
    <text evidence="2">The sequence shown here is derived from an EMBL/GenBank/DDBJ whole genome shotgun (WGS) entry which is preliminary data.</text>
</comment>